<name>A0A1B4VCX1_9GAMM</name>
<evidence type="ECO:0000256" key="1">
    <source>
        <dbReference type="SAM" id="Coils"/>
    </source>
</evidence>
<evidence type="ECO:0000259" key="2">
    <source>
        <dbReference type="Pfam" id="PF01551"/>
    </source>
</evidence>
<dbReference type="Pfam" id="PF01551">
    <property type="entry name" value="Peptidase_M23"/>
    <property type="match status" value="1"/>
</dbReference>
<evidence type="ECO:0000313" key="4">
    <source>
        <dbReference type="Proteomes" id="UP000218899"/>
    </source>
</evidence>
<dbReference type="SUPFAM" id="SSF51261">
    <property type="entry name" value="Duplicated hybrid motif"/>
    <property type="match status" value="1"/>
</dbReference>
<dbReference type="Gene3D" id="2.70.70.10">
    <property type="entry name" value="Glucose Permease (Domain IIA)"/>
    <property type="match status" value="1"/>
</dbReference>
<organism evidence="3 4">
    <name type="scientific">Sulfurifustis variabilis</name>
    <dbReference type="NCBI Taxonomy" id="1675686"/>
    <lineage>
        <taxon>Bacteria</taxon>
        <taxon>Pseudomonadati</taxon>
        <taxon>Pseudomonadota</taxon>
        <taxon>Gammaproteobacteria</taxon>
        <taxon>Acidiferrobacterales</taxon>
        <taxon>Acidiferrobacteraceae</taxon>
        <taxon>Sulfurifustis</taxon>
    </lineage>
</organism>
<dbReference type="InterPro" id="IPR016047">
    <property type="entry name" value="M23ase_b-sheet_dom"/>
</dbReference>
<dbReference type="KEGG" id="sva:SVA_0415"/>
<dbReference type="Gene3D" id="6.10.250.3150">
    <property type="match status" value="1"/>
</dbReference>
<dbReference type="EMBL" id="AP014936">
    <property type="protein sequence ID" value="BAU46997.1"/>
    <property type="molecule type" value="Genomic_DNA"/>
</dbReference>
<proteinExistence type="predicted"/>
<dbReference type="CDD" id="cd12797">
    <property type="entry name" value="M23_peptidase"/>
    <property type="match status" value="1"/>
</dbReference>
<feature type="coiled-coil region" evidence="1">
    <location>
        <begin position="13"/>
        <end position="100"/>
    </location>
</feature>
<keyword evidence="4" id="KW-1185">Reference proteome</keyword>
<dbReference type="RefSeq" id="WP_096458082.1">
    <property type="nucleotide sequence ID" value="NZ_AP014936.1"/>
</dbReference>
<dbReference type="InterPro" id="IPR011055">
    <property type="entry name" value="Dup_hybrid_motif"/>
</dbReference>
<dbReference type="Proteomes" id="UP000218899">
    <property type="component" value="Chromosome"/>
</dbReference>
<dbReference type="OrthoDB" id="9784703at2"/>
<sequence>MLLLLAASSTVASDAHEAQLERLRVQIQALQRDLNETRGRRDHVREELQAHERRIDALLRSLREMDARLAQDNQALQALQRRAEKERQRLQQQTSVLESQLRAAYAMGRQPYLKMMLNQEQPAAAARVAAYYRYFNAARLERIEEIRGSLERLAALEEEVRERREAMSVLRETQANEKRSLEETRARRGEVLASLNREVRDRTREIARLRADEERLERLLSEIKRYLPDVSVPGPGKQVRFSALKGRLPLPIEGRISARFGEPRGIGDLHWRGVFLNGKEGQTIHAVSRGRVAYADWLRGFGLLLILDHGDGYMTLYGHNQTLYRKVGDWVETGQPIATVGSTGDAPGTGVYFEIRHNGLPHDPLHWCATGRATRARR</sequence>
<dbReference type="PANTHER" id="PTHR21666:SF270">
    <property type="entry name" value="MUREIN HYDROLASE ACTIVATOR ENVC"/>
    <property type="match status" value="1"/>
</dbReference>
<reference evidence="3 4" key="1">
    <citation type="submission" date="2015-08" db="EMBL/GenBank/DDBJ databases">
        <title>Complete genome sequence of Sulfurifustis variabilis.</title>
        <authorList>
            <person name="Miura A."/>
            <person name="Kojima H."/>
            <person name="Fukui M."/>
        </authorList>
    </citation>
    <scope>NUCLEOTIDE SEQUENCE [LARGE SCALE GENOMIC DNA]</scope>
    <source>
        <strain evidence="4">skN76</strain>
    </source>
</reference>
<accession>A0A1B4VCX1</accession>
<evidence type="ECO:0000313" key="3">
    <source>
        <dbReference type="EMBL" id="BAU46997.1"/>
    </source>
</evidence>
<feature type="coiled-coil region" evidence="1">
    <location>
        <begin position="143"/>
        <end position="226"/>
    </location>
</feature>
<gene>
    <name evidence="3" type="ORF">SVA_0415</name>
</gene>
<dbReference type="GO" id="GO:0004222">
    <property type="term" value="F:metalloendopeptidase activity"/>
    <property type="evidence" value="ECO:0007669"/>
    <property type="project" value="TreeGrafter"/>
</dbReference>
<dbReference type="PANTHER" id="PTHR21666">
    <property type="entry name" value="PEPTIDASE-RELATED"/>
    <property type="match status" value="1"/>
</dbReference>
<dbReference type="InterPro" id="IPR050570">
    <property type="entry name" value="Cell_wall_metabolism_enzyme"/>
</dbReference>
<keyword evidence="1" id="KW-0175">Coiled coil</keyword>
<dbReference type="FunFam" id="2.70.70.10:FF:000003">
    <property type="entry name" value="Murein hydrolase activator EnvC"/>
    <property type="match status" value="1"/>
</dbReference>
<protein>
    <submittedName>
        <fullName evidence="3">Peptidase M23</fullName>
    </submittedName>
</protein>
<dbReference type="AlphaFoldDB" id="A0A1B4VCX1"/>
<feature type="domain" description="M23ase beta-sheet core" evidence="2">
    <location>
        <begin position="271"/>
        <end position="364"/>
    </location>
</feature>